<reference evidence="2 3" key="2">
    <citation type="submission" date="2020-07" db="EMBL/GenBank/DDBJ databases">
        <title>Signatures of coevolution in a cyanophage population.</title>
        <authorList>
            <person name="Abebe J."/>
        </authorList>
    </citation>
    <scope>NUCLEOTIDE SEQUENCE [LARGE SCALE GENOMIC DNA]</scope>
    <source>
        <strain evidence="2">0809CC03</strain>
    </source>
</reference>
<dbReference type="InterPro" id="IPR002052">
    <property type="entry name" value="DNA_methylase_N6_adenine_CS"/>
</dbReference>
<dbReference type="GO" id="GO:0008168">
    <property type="term" value="F:methyltransferase activity"/>
    <property type="evidence" value="ECO:0007669"/>
    <property type="project" value="InterPro"/>
</dbReference>
<organism evidence="2 3">
    <name type="scientific">Synechococcus phage S-CAM7</name>
    <dbReference type="NCBI Taxonomy" id="1883368"/>
    <lineage>
        <taxon>Viruses</taxon>
        <taxon>Duplodnaviria</taxon>
        <taxon>Heunggongvirae</taxon>
        <taxon>Uroviricota</taxon>
        <taxon>Caudoviricetes</taxon>
        <taxon>Pantevenvirales</taxon>
        <taxon>Kyanoviridae</taxon>
        <taxon>Mazuvirus</taxon>
        <taxon>Mazuvirus scam7</taxon>
    </lineage>
</organism>
<dbReference type="InterPro" id="IPR011639">
    <property type="entry name" value="MethylTrfase_TaqI-like_dom"/>
</dbReference>
<evidence type="ECO:0000313" key="2">
    <source>
        <dbReference type="EMBL" id="QLF86111.1"/>
    </source>
</evidence>
<dbReference type="SUPFAM" id="SSF53335">
    <property type="entry name" value="S-adenosyl-L-methionine-dependent methyltransferases"/>
    <property type="match status" value="1"/>
</dbReference>
<dbReference type="Pfam" id="PF07669">
    <property type="entry name" value="Eco57I"/>
    <property type="match status" value="1"/>
</dbReference>
<feature type="domain" description="Type II methyltransferase M.TaqI-like" evidence="1">
    <location>
        <begin position="76"/>
        <end position="172"/>
    </location>
</feature>
<evidence type="ECO:0000259" key="1">
    <source>
        <dbReference type="Pfam" id="PF07669"/>
    </source>
</evidence>
<evidence type="ECO:0000313" key="3">
    <source>
        <dbReference type="Proteomes" id="UP000510897"/>
    </source>
</evidence>
<dbReference type="Gene3D" id="3.40.50.150">
    <property type="entry name" value="Vaccinia Virus protein VP39"/>
    <property type="match status" value="1"/>
</dbReference>
<dbReference type="GO" id="GO:0003676">
    <property type="term" value="F:nucleic acid binding"/>
    <property type="evidence" value="ECO:0007669"/>
    <property type="project" value="InterPro"/>
</dbReference>
<dbReference type="GO" id="GO:0032259">
    <property type="term" value="P:methylation"/>
    <property type="evidence" value="ECO:0007669"/>
    <property type="project" value="InterPro"/>
</dbReference>
<reference evidence="2 3" key="1">
    <citation type="submission" date="2020-06" db="EMBL/GenBank/DDBJ databases">
        <authorList>
            <person name="Puxty R.J."/>
            <person name="Weihe C."/>
            <person name="Marston M.F."/>
            <person name="Martiny J.B.H."/>
        </authorList>
    </citation>
    <scope>NUCLEOTIDE SEQUENCE [LARGE SCALE GENOMIC DNA]</scope>
    <source>
        <strain evidence="2">0809CC03</strain>
    </source>
</reference>
<name>A0A7D5KUH3_9CAUD</name>
<dbReference type="EMBL" id="MT586120">
    <property type="protein sequence ID" value="QLF86111.1"/>
    <property type="molecule type" value="Genomic_DNA"/>
</dbReference>
<protein>
    <recommendedName>
        <fullName evidence="1">Type II methyltransferase M.TaqI-like domain-containing protein</fullName>
    </recommendedName>
</protein>
<accession>A0A7D5KUH3</accession>
<dbReference type="InterPro" id="IPR029063">
    <property type="entry name" value="SAM-dependent_MTases_sf"/>
</dbReference>
<gene>
    <name evidence="2" type="ORF">CC030809_00055</name>
</gene>
<dbReference type="PROSITE" id="PS00092">
    <property type="entry name" value="N6_MTASE"/>
    <property type="match status" value="1"/>
</dbReference>
<proteinExistence type="predicted"/>
<dbReference type="Proteomes" id="UP000510897">
    <property type="component" value="Segment"/>
</dbReference>
<sequence length="353" mass="39277">MKNNLLFRLKGQQAAAQELVSEIPERLFTDDSIVFYDPAMGGGQYLQEILNRAKVDYDRDISARVFGSEESVVHLNWVKRNTSVPKENITKGPADMNFSACIGNPPYSDRTSDSPNSKNLDSVFFENAISRCGYVSMIIRAKHFVDARSNFRRKLFTSGHLVSIKRLDDSVFPTIQNTETCVVTWDNNHSGPCKIEYKDGTVHQINLTRDTVIKLDNPEFGKVIENNLADRWIRGHLSRGQIVEGDAPMIEIMGSGKSPVIANVSVGQEDTARNRYGVIMNVNGSHGSFGVVHIKPFSASISNSVIALLTNTEEEAIILYNYLKSEEVSGIVASNKQKQCNTRTLFSNIPSPL</sequence>
<dbReference type="GO" id="GO:0006304">
    <property type="term" value="P:DNA modification"/>
    <property type="evidence" value="ECO:0007669"/>
    <property type="project" value="InterPro"/>
</dbReference>